<sequence length="162" mass="17395">MTRPRPALSIDAAIARVMAQLGSWAEVARVTGYAHPRQCEKWGAFDIAEEGDIEARDIPMRAAVKLDIAFQAAGGTGAPILEAYADLVKIAAAEAFGDKQRLLEATMAFMHENGEAELALIEATKPDAGEAELANARKQLIDVRQDVDEILAGISARQRSPP</sequence>
<dbReference type="Proteomes" id="UP001597203">
    <property type="component" value="Unassembled WGS sequence"/>
</dbReference>
<dbReference type="RefSeq" id="WP_380908696.1">
    <property type="nucleotide sequence ID" value="NZ_JBHTLS010000009.1"/>
</dbReference>
<reference evidence="2" key="1">
    <citation type="journal article" date="2019" name="Int. J. Syst. Evol. Microbiol.">
        <title>The Global Catalogue of Microorganisms (GCM) 10K type strain sequencing project: providing services to taxonomists for standard genome sequencing and annotation.</title>
        <authorList>
            <consortium name="The Broad Institute Genomics Platform"/>
            <consortium name="The Broad Institute Genome Sequencing Center for Infectious Disease"/>
            <person name="Wu L."/>
            <person name="Ma J."/>
        </authorList>
    </citation>
    <scope>NUCLEOTIDE SEQUENCE [LARGE SCALE GENOMIC DNA]</scope>
    <source>
        <strain evidence="2">CCUG 54329</strain>
    </source>
</reference>
<accession>A0ABW3NWA5</accession>
<evidence type="ECO:0000313" key="2">
    <source>
        <dbReference type="Proteomes" id="UP001597203"/>
    </source>
</evidence>
<comment type="caution">
    <text evidence="1">The sequence shown here is derived from an EMBL/GenBank/DDBJ whole genome shotgun (WGS) entry which is preliminary data.</text>
</comment>
<organism evidence="1 2">
    <name type="scientific">Sphingobium olei</name>
    <dbReference type="NCBI Taxonomy" id="420955"/>
    <lineage>
        <taxon>Bacteria</taxon>
        <taxon>Pseudomonadati</taxon>
        <taxon>Pseudomonadota</taxon>
        <taxon>Alphaproteobacteria</taxon>
        <taxon>Sphingomonadales</taxon>
        <taxon>Sphingomonadaceae</taxon>
        <taxon>Sphingobium</taxon>
    </lineage>
</organism>
<dbReference type="EMBL" id="JBHTLS010000009">
    <property type="protein sequence ID" value="MFD1103692.1"/>
    <property type="molecule type" value="Genomic_DNA"/>
</dbReference>
<proteinExistence type="predicted"/>
<evidence type="ECO:0000313" key="1">
    <source>
        <dbReference type="EMBL" id="MFD1103692.1"/>
    </source>
</evidence>
<keyword evidence="2" id="KW-1185">Reference proteome</keyword>
<name>A0ABW3NWA5_9SPHN</name>
<gene>
    <name evidence="1" type="ORF">ACFQ24_02005</name>
</gene>
<protein>
    <submittedName>
        <fullName evidence="1">Uncharacterized protein</fullName>
    </submittedName>
</protein>